<dbReference type="Proteomes" id="UP001500190">
    <property type="component" value="Unassembled WGS sequence"/>
</dbReference>
<proteinExistence type="predicted"/>
<organism evidence="1 2">
    <name type="scientific">Kribbella karoonensis</name>
    <dbReference type="NCBI Taxonomy" id="324851"/>
    <lineage>
        <taxon>Bacteria</taxon>
        <taxon>Bacillati</taxon>
        <taxon>Actinomycetota</taxon>
        <taxon>Actinomycetes</taxon>
        <taxon>Propionibacteriales</taxon>
        <taxon>Kribbellaceae</taxon>
        <taxon>Kribbella</taxon>
    </lineage>
</organism>
<reference evidence="1 2" key="1">
    <citation type="journal article" date="2019" name="Int. J. Syst. Evol. Microbiol.">
        <title>The Global Catalogue of Microorganisms (GCM) 10K type strain sequencing project: providing services to taxonomists for standard genome sequencing and annotation.</title>
        <authorList>
            <consortium name="The Broad Institute Genomics Platform"/>
            <consortium name="The Broad Institute Genome Sequencing Center for Infectious Disease"/>
            <person name="Wu L."/>
            <person name="Ma J."/>
        </authorList>
    </citation>
    <scope>NUCLEOTIDE SEQUENCE [LARGE SCALE GENOMIC DNA]</scope>
    <source>
        <strain evidence="1 2">JCM 14304</strain>
    </source>
</reference>
<dbReference type="RefSeq" id="WP_344190193.1">
    <property type="nucleotide sequence ID" value="NZ_BAAAND010000004.1"/>
</dbReference>
<dbReference type="EMBL" id="BAAAND010000004">
    <property type="protein sequence ID" value="GAA1579175.1"/>
    <property type="molecule type" value="Genomic_DNA"/>
</dbReference>
<evidence type="ECO:0008006" key="3">
    <source>
        <dbReference type="Google" id="ProtNLM"/>
    </source>
</evidence>
<evidence type="ECO:0000313" key="1">
    <source>
        <dbReference type="EMBL" id="GAA1579175.1"/>
    </source>
</evidence>
<accession>A0ABN2DNA7</accession>
<protein>
    <recommendedName>
        <fullName evidence="3">CHAT domain-containing protein</fullName>
    </recommendedName>
</protein>
<evidence type="ECO:0000313" key="2">
    <source>
        <dbReference type="Proteomes" id="UP001500190"/>
    </source>
</evidence>
<keyword evidence="2" id="KW-1185">Reference proteome</keyword>
<gene>
    <name evidence="1" type="ORF">GCM10009742_24300</name>
</gene>
<sequence>MIPYVAKPNLTIIAIGDVLEATAVRAALEGFNYRTTTHWVGSRAELVKLLSGDLPTDDTVVLSCHGDERGILVPEEAPITAVDLHTHAQFDGKTIVNLGCDTGRLAPAFHAAGARHYVAPTDSPEGTAALAFVTNLFFLRTCDIPLPEAVQRAAAFHPECEQFQLFPARAS</sequence>
<comment type="caution">
    <text evidence="1">The sequence shown here is derived from an EMBL/GenBank/DDBJ whole genome shotgun (WGS) entry which is preliminary data.</text>
</comment>
<name>A0ABN2DNA7_9ACTN</name>